<dbReference type="PROSITE" id="PS50082">
    <property type="entry name" value="WD_REPEATS_2"/>
    <property type="match status" value="1"/>
</dbReference>
<dbReference type="EMBL" id="CABFNQ020000730">
    <property type="protein sequence ID" value="CAH0027795.1"/>
    <property type="molecule type" value="Genomic_DNA"/>
</dbReference>
<accession>A0A9N9VSX7</accession>
<dbReference type="InterPro" id="IPR001680">
    <property type="entry name" value="WD40_rpt"/>
</dbReference>
<dbReference type="Proteomes" id="UP000696573">
    <property type="component" value="Unassembled WGS sequence"/>
</dbReference>
<dbReference type="InterPro" id="IPR024977">
    <property type="entry name" value="Apc4-like_WD40_dom"/>
</dbReference>
<dbReference type="InterPro" id="IPR015943">
    <property type="entry name" value="WD40/YVTN_repeat-like_dom_sf"/>
</dbReference>
<evidence type="ECO:0000256" key="1">
    <source>
        <dbReference type="ARBA" id="ARBA00022574"/>
    </source>
</evidence>
<sequence length="478" mass="53859">MPNYQSYSADKFYQDWRYAVGKEFTTQDGQPFPYAENGHLHWDDELKKLEFGGQGPWDACVSGDGRSLAVVLQKDIHIIDTNTWATVCILRGHEEAIQGLAFAPNDSNILVSHTPRDFGPIGTDTEPVITVWDIKEYQKRHISIQSQASPDEVAAAAAQTAASKVAEKGVKQTIQGQARMIRGSQVFSPSGKKFAYIPGGWLRSNDVDVWDINIVSTSDFQSDRIALHAHTDRITWMGWNHDESLFASVSWDKTIRIWDAITGEQRFCFTTTMQNWAGRFSPDSKYFVATCGTGATHIYNLSDGSTVWVLQRETPRGWRRALDWHPNGKLLAVGGEKMAPVYLLDVEKKEVLQQRPFSPEKTHAQGGRDTETVRSMLGSFLGVRQVRFVDNGNKLAVWTSGDDSIEVYDLAREVKWRFARGGTDDGIDNTKWTELKCPYNSKMLNWEDKERGHTMFASVDCDGIRIWSLPLTGPWKGP</sequence>
<keyword evidence="2" id="KW-0677">Repeat</keyword>
<dbReference type="SUPFAM" id="SSF50978">
    <property type="entry name" value="WD40 repeat-like"/>
    <property type="match status" value="1"/>
</dbReference>
<dbReference type="Pfam" id="PF00400">
    <property type="entry name" value="WD40"/>
    <property type="match status" value="1"/>
</dbReference>
<dbReference type="PANTHER" id="PTHR19848">
    <property type="entry name" value="WD40 REPEAT PROTEIN"/>
    <property type="match status" value="1"/>
</dbReference>
<dbReference type="InterPro" id="IPR036322">
    <property type="entry name" value="WD40_repeat_dom_sf"/>
</dbReference>
<keyword evidence="1 3" id="KW-0853">WD repeat</keyword>
<keyword evidence="6" id="KW-1185">Reference proteome</keyword>
<proteinExistence type="predicted"/>
<evidence type="ECO:0000313" key="5">
    <source>
        <dbReference type="EMBL" id="CAH0027795.1"/>
    </source>
</evidence>
<organism evidence="5 6">
    <name type="scientific">Clonostachys rhizophaga</name>
    <dbReference type="NCBI Taxonomy" id="160324"/>
    <lineage>
        <taxon>Eukaryota</taxon>
        <taxon>Fungi</taxon>
        <taxon>Dikarya</taxon>
        <taxon>Ascomycota</taxon>
        <taxon>Pezizomycotina</taxon>
        <taxon>Sordariomycetes</taxon>
        <taxon>Hypocreomycetidae</taxon>
        <taxon>Hypocreales</taxon>
        <taxon>Bionectriaceae</taxon>
        <taxon>Clonostachys</taxon>
    </lineage>
</organism>
<dbReference type="PROSITE" id="PS50294">
    <property type="entry name" value="WD_REPEATS_REGION"/>
    <property type="match status" value="1"/>
</dbReference>
<feature type="domain" description="Anaphase-promoting complex subunit 4-like WD40" evidence="4">
    <location>
        <begin position="304"/>
        <end position="360"/>
    </location>
</feature>
<evidence type="ECO:0000259" key="4">
    <source>
        <dbReference type="Pfam" id="PF12894"/>
    </source>
</evidence>
<comment type="caution">
    <text evidence="5">The sequence shown here is derived from an EMBL/GenBank/DDBJ whole genome shotgun (WGS) entry which is preliminary data.</text>
</comment>
<feature type="repeat" description="WD" evidence="3">
    <location>
        <begin position="227"/>
        <end position="259"/>
    </location>
</feature>
<dbReference type="OrthoDB" id="1367865at2759"/>
<dbReference type="PANTHER" id="PTHR19848:SF8">
    <property type="entry name" value="F-BOX AND WD REPEAT DOMAIN CONTAINING 7"/>
    <property type="match status" value="1"/>
</dbReference>
<dbReference type="SMART" id="SM00320">
    <property type="entry name" value="WD40"/>
    <property type="match status" value="5"/>
</dbReference>
<evidence type="ECO:0000313" key="6">
    <source>
        <dbReference type="Proteomes" id="UP000696573"/>
    </source>
</evidence>
<evidence type="ECO:0000256" key="2">
    <source>
        <dbReference type="ARBA" id="ARBA00022737"/>
    </source>
</evidence>
<name>A0A9N9VSX7_9HYPO</name>
<dbReference type="AlphaFoldDB" id="A0A9N9VSX7"/>
<reference evidence="5" key="1">
    <citation type="submission" date="2021-10" db="EMBL/GenBank/DDBJ databases">
        <authorList>
            <person name="Piombo E."/>
        </authorList>
    </citation>
    <scope>NUCLEOTIDE SEQUENCE</scope>
</reference>
<dbReference type="Gene3D" id="2.130.10.10">
    <property type="entry name" value="YVTN repeat-like/Quinoprotein amine dehydrogenase"/>
    <property type="match status" value="2"/>
</dbReference>
<gene>
    <name evidence="5" type="ORF">CRHIZ90672A_00001763</name>
</gene>
<protein>
    <recommendedName>
        <fullName evidence="4">Anaphase-promoting complex subunit 4-like WD40 domain-containing protein</fullName>
    </recommendedName>
</protein>
<dbReference type="Pfam" id="PF12894">
    <property type="entry name" value="ANAPC4_WD40"/>
    <property type="match status" value="1"/>
</dbReference>
<evidence type="ECO:0000256" key="3">
    <source>
        <dbReference type="PROSITE-ProRule" id="PRU00221"/>
    </source>
</evidence>